<evidence type="ECO:0000256" key="15">
    <source>
        <dbReference type="ARBA" id="ARBA00051245"/>
    </source>
</evidence>
<keyword evidence="6" id="KW-0997">Cell inner membrane</keyword>
<keyword evidence="10" id="KW-0418">Kinase</keyword>
<evidence type="ECO:0000256" key="5">
    <source>
        <dbReference type="ARBA" id="ARBA00022475"/>
    </source>
</evidence>
<evidence type="ECO:0000256" key="11">
    <source>
        <dbReference type="ARBA" id="ARBA00022840"/>
    </source>
</evidence>
<evidence type="ECO:0000256" key="6">
    <source>
        <dbReference type="ARBA" id="ARBA00022519"/>
    </source>
</evidence>
<dbReference type="Pfam" id="PF13807">
    <property type="entry name" value="GNVR"/>
    <property type="match status" value="1"/>
</dbReference>
<dbReference type="GO" id="GO:0005886">
    <property type="term" value="C:plasma membrane"/>
    <property type="evidence" value="ECO:0007669"/>
    <property type="project" value="UniProtKB-SubCell"/>
</dbReference>
<dbReference type="SUPFAM" id="SSF52540">
    <property type="entry name" value="P-loop containing nucleoside triphosphate hydrolases"/>
    <property type="match status" value="1"/>
</dbReference>
<comment type="similarity">
    <text evidence="3">Belongs to the etk/wzc family.</text>
</comment>
<evidence type="ECO:0000256" key="14">
    <source>
        <dbReference type="ARBA" id="ARBA00023137"/>
    </source>
</evidence>
<keyword evidence="13 18" id="KW-0472">Membrane</keyword>
<dbReference type="CDD" id="cd05387">
    <property type="entry name" value="BY-kinase"/>
    <property type="match status" value="1"/>
</dbReference>
<evidence type="ECO:0000256" key="8">
    <source>
        <dbReference type="ARBA" id="ARBA00022692"/>
    </source>
</evidence>
<organism evidence="22 23">
    <name type="scientific">Fodinibius roseus</name>
    <dbReference type="NCBI Taxonomy" id="1194090"/>
    <lineage>
        <taxon>Bacteria</taxon>
        <taxon>Pseudomonadati</taxon>
        <taxon>Balneolota</taxon>
        <taxon>Balneolia</taxon>
        <taxon>Balneolales</taxon>
        <taxon>Balneolaceae</taxon>
        <taxon>Fodinibius</taxon>
    </lineage>
</organism>
<keyword evidence="16" id="KW-0175">Coiled coil</keyword>
<evidence type="ECO:0000256" key="10">
    <source>
        <dbReference type="ARBA" id="ARBA00022777"/>
    </source>
</evidence>
<feature type="compositionally biased region" description="Polar residues" evidence="17">
    <location>
        <begin position="1"/>
        <end position="14"/>
    </location>
</feature>
<evidence type="ECO:0000256" key="9">
    <source>
        <dbReference type="ARBA" id="ARBA00022741"/>
    </source>
</evidence>
<evidence type="ECO:0000256" key="12">
    <source>
        <dbReference type="ARBA" id="ARBA00022989"/>
    </source>
</evidence>
<evidence type="ECO:0000256" key="4">
    <source>
        <dbReference type="ARBA" id="ARBA00011903"/>
    </source>
</evidence>
<reference evidence="22 23" key="1">
    <citation type="submission" date="2016-11" db="EMBL/GenBank/DDBJ databases">
        <authorList>
            <person name="Jaros S."/>
            <person name="Januszkiewicz K."/>
            <person name="Wedrychowicz H."/>
        </authorList>
    </citation>
    <scope>NUCLEOTIDE SEQUENCE [LARGE SCALE GENOMIC DNA]</scope>
    <source>
        <strain evidence="22 23">DSM 21986</strain>
    </source>
</reference>
<dbReference type="InterPro" id="IPR032807">
    <property type="entry name" value="GNVR"/>
</dbReference>
<evidence type="ECO:0000256" key="7">
    <source>
        <dbReference type="ARBA" id="ARBA00022679"/>
    </source>
</evidence>
<dbReference type="Pfam" id="PF13614">
    <property type="entry name" value="AAA_31"/>
    <property type="match status" value="1"/>
</dbReference>
<gene>
    <name evidence="22" type="ORF">SAMN05443144_101114</name>
</gene>
<comment type="similarity">
    <text evidence="2">Belongs to the CpsD/CapB family.</text>
</comment>
<dbReference type="EC" id="2.7.10.2" evidence="4"/>
<evidence type="ECO:0000256" key="3">
    <source>
        <dbReference type="ARBA" id="ARBA00008883"/>
    </source>
</evidence>
<dbReference type="STRING" id="1194090.SAMN05443144_101114"/>
<evidence type="ECO:0000313" key="22">
    <source>
        <dbReference type="EMBL" id="SHE35282.1"/>
    </source>
</evidence>
<keyword evidence="8 18" id="KW-0812">Transmembrane</keyword>
<dbReference type="Gene3D" id="3.40.50.300">
    <property type="entry name" value="P-loop containing nucleotide triphosphate hydrolases"/>
    <property type="match status" value="1"/>
</dbReference>
<proteinExistence type="inferred from homology"/>
<protein>
    <recommendedName>
        <fullName evidence="4">non-specific protein-tyrosine kinase</fullName>
        <ecNumber evidence="4">2.7.10.2</ecNumber>
    </recommendedName>
</protein>
<dbReference type="InterPro" id="IPR025669">
    <property type="entry name" value="AAA_dom"/>
</dbReference>
<dbReference type="InterPro" id="IPR050445">
    <property type="entry name" value="Bact_polysacc_biosynth/exp"/>
</dbReference>
<evidence type="ECO:0000256" key="13">
    <source>
        <dbReference type="ARBA" id="ARBA00023136"/>
    </source>
</evidence>
<dbReference type="InterPro" id="IPR003856">
    <property type="entry name" value="LPS_length_determ_N"/>
</dbReference>
<evidence type="ECO:0000256" key="16">
    <source>
        <dbReference type="SAM" id="Coils"/>
    </source>
</evidence>
<evidence type="ECO:0000313" key="23">
    <source>
        <dbReference type="Proteomes" id="UP000184041"/>
    </source>
</evidence>
<sequence length="781" mass="87823">MSGSLQKHNNSPQNGIDKFQYAPDDNNTFNEKSDNGLDPQKIVSLLQKYKWIVLLFLVAGVAGAWFYADTITPVYESSGTLMISSTDQSPSDELSKIVSQTTGYGTSSTVINELQVLQSRKFSLQVADSLIKEDPGDRNQFPILWTTEENGEINRSSKEAVAGRIRSNIEFLRVEEEADIVEVNFNSTSPEEASKIVNVAMQIYVETSTKQNRQAAQSTAEFLREEKEEIQQNLQEAEEELQNYMDATGIVQVDEQASSMVSQRAETEAELQRINLELESVEENIANYEKQLERIKPGLSEQFSEAIGPRIQNAQERLAEYEQERTLIISKNPGVLERNPTPPRLQYVNEQIDRLKGEIKELSGKLFTSDEEFMGMNSEDRAQMVSQIQSRLTELRIQRNQLTSRRSALQSHKQEMDANFNSLPEGMIELAKLQRDVKMNEELYLNVSRQYADMSIWSQSQYGFGRIIDPGESPNAPVSPNKKLFLVLGVMLGGLLSVGFIAVREFRDNSVNSVEQLRTYYLPSLTVVPSLDKVSKEDRKSFSVGEGKVPDEAVMIQNRTSFTSEAIRRLKNNIIYQNGDTPPKTIAITSPEKGDGKSTIAANLGVAFAEEGYWTLVIGADFRRPKLHKYFGLTEEAGLSDYLNGSLPFQQLIQDTDIDALKVITAGKNADMPEIIGSSMTFKKLLKKMEEVFDVIILDTPPYGIISDSAALLKAAQATVVVAKYRKTNKGMLLKTMDELKQINANVTSIVLNGFDYRKETGNYYGDGYYQSLYSNYEEYL</sequence>
<dbReference type="AlphaFoldDB" id="A0A1M4ST12"/>
<dbReference type="PANTHER" id="PTHR32309">
    <property type="entry name" value="TYROSINE-PROTEIN KINASE"/>
    <property type="match status" value="1"/>
</dbReference>
<keyword evidence="23" id="KW-1185">Reference proteome</keyword>
<feature type="region of interest" description="Disordered" evidence="17">
    <location>
        <begin position="1"/>
        <end position="34"/>
    </location>
</feature>
<feature type="domain" description="Tyrosine-protein kinase G-rich" evidence="21">
    <location>
        <begin position="432"/>
        <end position="505"/>
    </location>
</feature>
<keyword evidence="14" id="KW-0829">Tyrosine-protein kinase</keyword>
<evidence type="ECO:0000256" key="17">
    <source>
        <dbReference type="SAM" id="MobiDB-lite"/>
    </source>
</evidence>
<evidence type="ECO:0000259" key="21">
    <source>
        <dbReference type="Pfam" id="PF13807"/>
    </source>
</evidence>
<evidence type="ECO:0000256" key="2">
    <source>
        <dbReference type="ARBA" id="ARBA00007316"/>
    </source>
</evidence>
<evidence type="ECO:0000259" key="20">
    <source>
        <dbReference type="Pfam" id="PF13614"/>
    </source>
</evidence>
<accession>A0A1M4ST12</accession>
<name>A0A1M4ST12_9BACT</name>
<dbReference type="RefSeq" id="WP_073058867.1">
    <property type="nucleotide sequence ID" value="NZ_FQUS01000001.1"/>
</dbReference>
<comment type="catalytic activity">
    <reaction evidence="15">
        <text>L-tyrosyl-[protein] + ATP = O-phospho-L-tyrosyl-[protein] + ADP + H(+)</text>
        <dbReference type="Rhea" id="RHEA:10596"/>
        <dbReference type="Rhea" id="RHEA-COMP:10136"/>
        <dbReference type="Rhea" id="RHEA-COMP:20101"/>
        <dbReference type="ChEBI" id="CHEBI:15378"/>
        <dbReference type="ChEBI" id="CHEBI:30616"/>
        <dbReference type="ChEBI" id="CHEBI:46858"/>
        <dbReference type="ChEBI" id="CHEBI:61978"/>
        <dbReference type="ChEBI" id="CHEBI:456216"/>
        <dbReference type="EC" id="2.7.10.2"/>
    </reaction>
</comment>
<dbReference type="OrthoDB" id="9794577at2"/>
<dbReference type="InterPro" id="IPR005702">
    <property type="entry name" value="Wzc-like_C"/>
</dbReference>
<dbReference type="NCBIfam" id="TIGR01007">
    <property type="entry name" value="eps_fam"/>
    <property type="match status" value="1"/>
</dbReference>
<evidence type="ECO:0000256" key="1">
    <source>
        <dbReference type="ARBA" id="ARBA00004429"/>
    </source>
</evidence>
<feature type="coiled-coil region" evidence="16">
    <location>
        <begin position="213"/>
        <end position="405"/>
    </location>
</feature>
<keyword evidence="5" id="KW-1003">Cell membrane</keyword>
<dbReference type="GO" id="GO:0004715">
    <property type="term" value="F:non-membrane spanning protein tyrosine kinase activity"/>
    <property type="evidence" value="ECO:0007669"/>
    <property type="project" value="UniProtKB-EC"/>
</dbReference>
<dbReference type="PANTHER" id="PTHR32309:SF13">
    <property type="entry name" value="FERRIC ENTEROBACTIN TRANSPORT PROTEIN FEPE"/>
    <property type="match status" value="1"/>
</dbReference>
<evidence type="ECO:0000256" key="18">
    <source>
        <dbReference type="SAM" id="Phobius"/>
    </source>
</evidence>
<feature type="transmembrane region" description="Helical" evidence="18">
    <location>
        <begin position="51"/>
        <end position="68"/>
    </location>
</feature>
<dbReference type="GO" id="GO:0005524">
    <property type="term" value="F:ATP binding"/>
    <property type="evidence" value="ECO:0007669"/>
    <property type="project" value="UniProtKB-KW"/>
</dbReference>
<evidence type="ECO:0000259" key="19">
    <source>
        <dbReference type="Pfam" id="PF02706"/>
    </source>
</evidence>
<keyword evidence="9" id="KW-0547">Nucleotide-binding</keyword>
<feature type="domain" description="Polysaccharide chain length determinant N-terminal" evidence="19">
    <location>
        <begin position="38"/>
        <end position="129"/>
    </location>
</feature>
<dbReference type="Proteomes" id="UP000184041">
    <property type="component" value="Unassembled WGS sequence"/>
</dbReference>
<keyword evidence="12 18" id="KW-1133">Transmembrane helix</keyword>
<dbReference type="Pfam" id="PF02706">
    <property type="entry name" value="Wzz"/>
    <property type="match status" value="1"/>
</dbReference>
<keyword evidence="7" id="KW-0808">Transferase</keyword>
<dbReference type="EMBL" id="FQUS01000001">
    <property type="protein sequence ID" value="SHE35282.1"/>
    <property type="molecule type" value="Genomic_DNA"/>
</dbReference>
<comment type="subcellular location">
    <subcellularLocation>
        <location evidence="1">Cell inner membrane</location>
        <topology evidence="1">Multi-pass membrane protein</topology>
    </subcellularLocation>
</comment>
<feature type="domain" description="AAA" evidence="20">
    <location>
        <begin position="584"/>
        <end position="745"/>
    </location>
</feature>
<keyword evidence="11" id="KW-0067">ATP-binding</keyword>
<dbReference type="InterPro" id="IPR027417">
    <property type="entry name" value="P-loop_NTPase"/>
</dbReference>